<feature type="domain" description="Peptidase S1" evidence="11">
    <location>
        <begin position="60"/>
        <end position="301"/>
    </location>
</feature>
<dbReference type="GO" id="GO:0005576">
    <property type="term" value="C:extracellular region"/>
    <property type="evidence" value="ECO:0007669"/>
    <property type="project" value="UniProtKB-ARBA"/>
</dbReference>
<evidence type="ECO:0000256" key="5">
    <source>
        <dbReference type="ARBA" id="ARBA00022670"/>
    </source>
</evidence>
<dbReference type="EMBL" id="OX395135">
    <property type="protein sequence ID" value="CAI5786721.1"/>
    <property type="molecule type" value="Genomic_DNA"/>
</dbReference>
<dbReference type="InterPro" id="IPR033116">
    <property type="entry name" value="TRYPSIN_SER"/>
</dbReference>
<reference evidence="12" key="1">
    <citation type="submission" date="2022-12" db="EMBL/GenBank/DDBJ databases">
        <authorList>
            <person name="Alioto T."/>
            <person name="Alioto T."/>
            <person name="Gomez Garrido J."/>
        </authorList>
    </citation>
    <scope>NUCLEOTIDE SEQUENCE</scope>
</reference>
<dbReference type="SMART" id="SM00020">
    <property type="entry name" value="Tryp_SPc"/>
    <property type="match status" value="1"/>
</dbReference>
<dbReference type="AlphaFoldDB" id="A0AA35KZV3"/>
<evidence type="ECO:0000256" key="1">
    <source>
        <dbReference type="ARBA" id="ARBA00001656"/>
    </source>
</evidence>
<dbReference type="FunFam" id="2.40.10.10:FF:000003">
    <property type="entry name" value="Transmembrane serine protease 3"/>
    <property type="match status" value="1"/>
</dbReference>
<protein>
    <recommendedName>
        <fullName evidence="4">Acrosin</fullName>
        <ecNumber evidence="3">3.4.21.10</ecNumber>
    </recommendedName>
</protein>
<dbReference type="PROSITE" id="PS50240">
    <property type="entry name" value="TRYPSIN_DOM"/>
    <property type="match status" value="1"/>
</dbReference>
<dbReference type="PRINTS" id="PR00722">
    <property type="entry name" value="CHYMOTRYPSIN"/>
</dbReference>
<evidence type="ECO:0000256" key="3">
    <source>
        <dbReference type="ARBA" id="ARBA00012050"/>
    </source>
</evidence>
<keyword evidence="5 9" id="KW-0645">Protease</keyword>
<accession>A0AA35KZV3</accession>
<evidence type="ECO:0000256" key="10">
    <source>
        <dbReference type="SAM" id="SignalP"/>
    </source>
</evidence>
<keyword evidence="10" id="KW-0732">Signal</keyword>
<evidence type="ECO:0000313" key="12">
    <source>
        <dbReference type="EMBL" id="CAI5786721.1"/>
    </source>
</evidence>
<keyword evidence="7 9" id="KW-0720">Serine protease</keyword>
<feature type="chain" id="PRO_5041411282" description="Acrosin" evidence="10">
    <location>
        <begin position="39"/>
        <end position="486"/>
    </location>
</feature>
<comment type="similarity">
    <text evidence="2">Belongs to the peptidase S1 family. Snake venom subfamily.</text>
</comment>
<evidence type="ECO:0000256" key="8">
    <source>
        <dbReference type="ARBA" id="ARBA00023157"/>
    </source>
</evidence>
<dbReference type="PANTHER" id="PTHR24252">
    <property type="entry name" value="ACROSIN-RELATED"/>
    <property type="match status" value="1"/>
</dbReference>
<sequence>MSKGNRRRKLPPVETCRMKWLPLPLLVLSVFFSEHALGETCSGVCGRRPLAPSHGGSVRIIGGTQALPGTWPWLVSIQVPSNQGYRHTCGGSLISSRWVLTAAHCFLDRRFLDQWKLVMGANQLSDPGPNAQARTIKDLIVHPQYIQRINLNDIALMEMSAPFNCSDYIQPACLPDMDVDVMSLTHCYVSGWGVTDVSKPGVTSDVLQEAKVNLIPSHICNSTGWYNKRIHLNNICAGHEQGGIDSCQGDSGGPLMCREMRSERFWVIGVTSWGTGCAKAQKPGIYTSTQHFLDWIKWSTKEDFFQGGFVGKPTTMAPPPPPPPPQSSTSQVWWPTGPYIHMPLETFANPWKKTTRQRPASPNEIQQFENWAYTQPVVTTPPPLWQQPPAETEPPLQPVQTQPPWGSYGWTQTWTVAPTRPAWNMWVLTRPPPRTYPPYTVQQYPSWNIQVTRPPPRTRLTQKWTFGKPSWVGTYYWNIRKNRPVK</sequence>
<dbReference type="GO" id="GO:0004252">
    <property type="term" value="F:serine-type endopeptidase activity"/>
    <property type="evidence" value="ECO:0007669"/>
    <property type="project" value="InterPro"/>
</dbReference>
<dbReference type="GO" id="GO:0007340">
    <property type="term" value="P:acrosome reaction"/>
    <property type="evidence" value="ECO:0007669"/>
    <property type="project" value="TreeGrafter"/>
</dbReference>
<dbReference type="CDD" id="cd00190">
    <property type="entry name" value="Tryp_SPc"/>
    <property type="match status" value="1"/>
</dbReference>
<dbReference type="Proteomes" id="UP001178461">
    <property type="component" value="Chromosome 10"/>
</dbReference>
<evidence type="ECO:0000256" key="6">
    <source>
        <dbReference type="ARBA" id="ARBA00022801"/>
    </source>
</evidence>
<evidence type="ECO:0000259" key="11">
    <source>
        <dbReference type="PROSITE" id="PS50240"/>
    </source>
</evidence>
<evidence type="ECO:0000256" key="7">
    <source>
        <dbReference type="ARBA" id="ARBA00022825"/>
    </source>
</evidence>
<dbReference type="SUPFAM" id="SSF50494">
    <property type="entry name" value="Trypsin-like serine proteases"/>
    <property type="match status" value="1"/>
</dbReference>
<dbReference type="Pfam" id="PF00089">
    <property type="entry name" value="Trypsin"/>
    <property type="match status" value="1"/>
</dbReference>
<dbReference type="InterPro" id="IPR043504">
    <property type="entry name" value="Peptidase_S1_PA_chymotrypsin"/>
</dbReference>
<comment type="catalytic activity">
    <reaction evidence="1">
        <text>Preferential cleavage: Arg-|-Xaa, Lys-|-Xaa.</text>
        <dbReference type="EC" id="3.4.21.10"/>
    </reaction>
</comment>
<organism evidence="12 13">
    <name type="scientific">Podarcis lilfordi</name>
    <name type="common">Lilford's wall lizard</name>
    <dbReference type="NCBI Taxonomy" id="74358"/>
    <lineage>
        <taxon>Eukaryota</taxon>
        <taxon>Metazoa</taxon>
        <taxon>Chordata</taxon>
        <taxon>Craniata</taxon>
        <taxon>Vertebrata</taxon>
        <taxon>Euteleostomi</taxon>
        <taxon>Lepidosauria</taxon>
        <taxon>Squamata</taxon>
        <taxon>Bifurcata</taxon>
        <taxon>Unidentata</taxon>
        <taxon>Episquamata</taxon>
        <taxon>Laterata</taxon>
        <taxon>Lacertibaenia</taxon>
        <taxon>Lacertidae</taxon>
        <taxon>Podarcis</taxon>
    </lineage>
</organism>
<evidence type="ECO:0000313" key="13">
    <source>
        <dbReference type="Proteomes" id="UP001178461"/>
    </source>
</evidence>
<dbReference type="Gene3D" id="2.40.10.10">
    <property type="entry name" value="Trypsin-like serine proteases"/>
    <property type="match status" value="2"/>
</dbReference>
<dbReference type="InterPro" id="IPR001254">
    <property type="entry name" value="Trypsin_dom"/>
</dbReference>
<evidence type="ECO:0000256" key="4">
    <source>
        <dbReference type="ARBA" id="ARBA00017161"/>
    </source>
</evidence>
<keyword evidence="13" id="KW-1185">Reference proteome</keyword>
<dbReference type="InterPro" id="IPR018114">
    <property type="entry name" value="TRYPSIN_HIS"/>
</dbReference>
<dbReference type="PROSITE" id="PS00135">
    <property type="entry name" value="TRYPSIN_SER"/>
    <property type="match status" value="1"/>
</dbReference>
<proteinExistence type="inferred from homology"/>
<gene>
    <name evidence="12" type="ORF">PODLI_1B019307</name>
</gene>
<evidence type="ECO:0000256" key="9">
    <source>
        <dbReference type="RuleBase" id="RU363034"/>
    </source>
</evidence>
<evidence type="ECO:0000256" key="2">
    <source>
        <dbReference type="ARBA" id="ARBA00009228"/>
    </source>
</evidence>
<keyword evidence="8" id="KW-1015">Disulfide bond</keyword>
<dbReference type="GO" id="GO:0006508">
    <property type="term" value="P:proteolysis"/>
    <property type="evidence" value="ECO:0007669"/>
    <property type="project" value="UniProtKB-KW"/>
</dbReference>
<keyword evidence="6 9" id="KW-0378">Hydrolase</keyword>
<dbReference type="GO" id="GO:0035821">
    <property type="term" value="P:modulation of process of another organism"/>
    <property type="evidence" value="ECO:0007669"/>
    <property type="project" value="UniProtKB-ARBA"/>
</dbReference>
<name>A0AA35KZV3_9SAUR</name>
<dbReference type="InterPro" id="IPR009003">
    <property type="entry name" value="Peptidase_S1_PA"/>
</dbReference>
<feature type="signal peptide" evidence="10">
    <location>
        <begin position="1"/>
        <end position="38"/>
    </location>
</feature>
<dbReference type="PROSITE" id="PS00134">
    <property type="entry name" value="TRYPSIN_HIS"/>
    <property type="match status" value="1"/>
</dbReference>
<dbReference type="PANTHER" id="PTHR24252:SF8">
    <property type="entry name" value="ACROSIN"/>
    <property type="match status" value="1"/>
</dbReference>
<dbReference type="EC" id="3.4.21.10" evidence="3"/>
<dbReference type="InterPro" id="IPR001314">
    <property type="entry name" value="Peptidase_S1A"/>
</dbReference>